<evidence type="ECO:0000313" key="2">
    <source>
        <dbReference type="Proteomes" id="UP001164250"/>
    </source>
</evidence>
<evidence type="ECO:0000313" key="1">
    <source>
        <dbReference type="EMBL" id="KAJ0093308.1"/>
    </source>
</evidence>
<gene>
    <name evidence="1" type="ORF">Patl1_26459</name>
</gene>
<protein>
    <submittedName>
        <fullName evidence="1">Uncharacterized protein</fullName>
    </submittedName>
</protein>
<dbReference type="EMBL" id="CM047903">
    <property type="protein sequence ID" value="KAJ0093308.1"/>
    <property type="molecule type" value="Genomic_DNA"/>
</dbReference>
<name>A0ACC1B3C3_9ROSI</name>
<keyword evidence="2" id="KW-1185">Reference proteome</keyword>
<comment type="caution">
    <text evidence="1">The sequence shown here is derived from an EMBL/GenBank/DDBJ whole genome shotgun (WGS) entry which is preliminary data.</text>
</comment>
<reference evidence="2" key="1">
    <citation type="journal article" date="2023" name="G3 (Bethesda)">
        <title>Genome assembly and association tests identify interacting loci associated with vigor, precocity, and sex in interspecific pistachio rootstocks.</title>
        <authorList>
            <person name="Palmer W."/>
            <person name="Jacygrad E."/>
            <person name="Sagayaradj S."/>
            <person name="Cavanaugh K."/>
            <person name="Han R."/>
            <person name="Bertier L."/>
            <person name="Beede B."/>
            <person name="Kafkas S."/>
            <person name="Golino D."/>
            <person name="Preece J."/>
            <person name="Michelmore R."/>
        </authorList>
    </citation>
    <scope>NUCLEOTIDE SEQUENCE [LARGE SCALE GENOMIC DNA]</scope>
</reference>
<accession>A0ACC1B3C3</accession>
<proteinExistence type="predicted"/>
<organism evidence="1 2">
    <name type="scientific">Pistacia atlantica</name>
    <dbReference type="NCBI Taxonomy" id="434234"/>
    <lineage>
        <taxon>Eukaryota</taxon>
        <taxon>Viridiplantae</taxon>
        <taxon>Streptophyta</taxon>
        <taxon>Embryophyta</taxon>
        <taxon>Tracheophyta</taxon>
        <taxon>Spermatophyta</taxon>
        <taxon>Magnoliopsida</taxon>
        <taxon>eudicotyledons</taxon>
        <taxon>Gunneridae</taxon>
        <taxon>Pentapetalae</taxon>
        <taxon>rosids</taxon>
        <taxon>malvids</taxon>
        <taxon>Sapindales</taxon>
        <taxon>Anacardiaceae</taxon>
        <taxon>Pistacia</taxon>
    </lineage>
</organism>
<dbReference type="Proteomes" id="UP001164250">
    <property type="component" value="Chromosome 7"/>
</dbReference>
<sequence length="152" mass="16762">MSIAESIKALFASIISRIPQRSGAPPPSQTPSSSPSTIDLESQEILSPQHNGNQFLQQWRNVVMTFCFTSALEIALLFAQIQSQLPVSFHILSFLMFLIFLFLIVANIIGHDFTTISQVLELVSVILVATTVVFTIAIPFPLSLKCVTWALI</sequence>